<organism evidence="2 3">
    <name type="scientific">Oleoguttula mirabilis</name>
    <dbReference type="NCBI Taxonomy" id="1507867"/>
    <lineage>
        <taxon>Eukaryota</taxon>
        <taxon>Fungi</taxon>
        <taxon>Dikarya</taxon>
        <taxon>Ascomycota</taxon>
        <taxon>Pezizomycotina</taxon>
        <taxon>Dothideomycetes</taxon>
        <taxon>Dothideomycetidae</taxon>
        <taxon>Mycosphaerellales</taxon>
        <taxon>Teratosphaeriaceae</taxon>
        <taxon>Oleoguttula</taxon>
    </lineage>
</organism>
<feature type="chain" id="PRO_5043687303" evidence="1">
    <location>
        <begin position="20"/>
        <end position="183"/>
    </location>
</feature>
<sequence>MFLNNLLAALSAVASIVHARAVVAERDTTSIGELYGYATNISGLPLFYGDGVAYIGNVRPQNISFATNVTFAEVDEQLVASPTNLTLTTDGNWTTPRLFIDQTAGAFDSAGFTTSSNTTVTTTGFTLFGTLLVWESTAGLLESKWYATPTDQEGLWYLKWNVDNVLAMSAVPLVLKNLAPTAE</sequence>
<feature type="signal peptide" evidence="1">
    <location>
        <begin position="1"/>
        <end position="19"/>
    </location>
</feature>
<protein>
    <submittedName>
        <fullName evidence="2">Uncharacterized protein</fullName>
    </submittedName>
</protein>
<keyword evidence="3" id="KW-1185">Reference proteome</keyword>
<evidence type="ECO:0000256" key="1">
    <source>
        <dbReference type="SAM" id="SignalP"/>
    </source>
</evidence>
<reference evidence="2 3" key="1">
    <citation type="submission" date="2021-11" db="EMBL/GenBank/DDBJ databases">
        <title>Black yeast isolated from Biological Soil Crust.</title>
        <authorList>
            <person name="Kurbessoian T."/>
        </authorList>
    </citation>
    <scope>NUCLEOTIDE SEQUENCE [LARGE SCALE GENOMIC DNA]</scope>
    <source>
        <strain evidence="2 3">CCFEE 5522</strain>
    </source>
</reference>
<keyword evidence="1" id="KW-0732">Signal</keyword>
<comment type="caution">
    <text evidence="2">The sequence shown here is derived from an EMBL/GenBank/DDBJ whole genome shotgun (WGS) entry which is preliminary data.</text>
</comment>
<dbReference type="EMBL" id="JAVFHQ010000015">
    <property type="protein sequence ID" value="KAK4546389.1"/>
    <property type="molecule type" value="Genomic_DNA"/>
</dbReference>
<proteinExistence type="predicted"/>
<gene>
    <name evidence="2" type="ORF">LTR36_002066</name>
</gene>
<evidence type="ECO:0000313" key="3">
    <source>
        <dbReference type="Proteomes" id="UP001324427"/>
    </source>
</evidence>
<evidence type="ECO:0000313" key="2">
    <source>
        <dbReference type="EMBL" id="KAK4546389.1"/>
    </source>
</evidence>
<dbReference type="AlphaFoldDB" id="A0AAV9JMA8"/>
<accession>A0AAV9JMA8</accession>
<name>A0AAV9JMA8_9PEZI</name>
<dbReference type="Proteomes" id="UP001324427">
    <property type="component" value="Unassembled WGS sequence"/>
</dbReference>